<keyword evidence="9" id="KW-1185">Reference proteome</keyword>
<dbReference type="FunFam" id="3.40.50.720:FF:000039">
    <property type="entry name" value="Alcohol dehydrogenase AdhP"/>
    <property type="match status" value="1"/>
</dbReference>
<dbReference type="InterPro" id="IPR020843">
    <property type="entry name" value="ER"/>
</dbReference>
<keyword evidence="5" id="KW-0560">Oxidoreductase</keyword>
<protein>
    <submittedName>
        <fullName evidence="8">Alcohol dehydrogenase</fullName>
    </submittedName>
</protein>
<reference evidence="8" key="1">
    <citation type="journal article" date="2020" name="Stud. Mycol.">
        <title>101 Dothideomycetes genomes: a test case for predicting lifestyles and emergence of pathogens.</title>
        <authorList>
            <person name="Haridas S."/>
            <person name="Albert R."/>
            <person name="Binder M."/>
            <person name="Bloem J."/>
            <person name="Labutti K."/>
            <person name="Salamov A."/>
            <person name="Andreopoulos B."/>
            <person name="Baker S."/>
            <person name="Barry K."/>
            <person name="Bills G."/>
            <person name="Bluhm B."/>
            <person name="Cannon C."/>
            <person name="Castanera R."/>
            <person name="Culley D."/>
            <person name="Daum C."/>
            <person name="Ezra D."/>
            <person name="Gonzalez J."/>
            <person name="Henrissat B."/>
            <person name="Kuo A."/>
            <person name="Liang C."/>
            <person name="Lipzen A."/>
            <person name="Lutzoni F."/>
            <person name="Magnuson J."/>
            <person name="Mondo S."/>
            <person name="Nolan M."/>
            <person name="Ohm R."/>
            <person name="Pangilinan J."/>
            <person name="Park H.-J."/>
            <person name="Ramirez L."/>
            <person name="Alfaro M."/>
            <person name="Sun H."/>
            <person name="Tritt A."/>
            <person name="Yoshinaga Y."/>
            <person name="Zwiers L.-H."/>
            <person name="Turgeon B."/>
            <person name="Goodwin S."/>
            <person name="Spatafora J."/>
            <person name="Crous P."/>
            <person name="Grigoriev I."/>
        </authorList>
    </citation>
    <scope>NUCLEOTIDE SEQUENCE</scope>
    <source>
        <strain evidence="8">CBS 122368</strain>
    </source>
</reference>
<dbReference type="InterPro" id="IPR011032">
    <property type="entry name" value="GroES-like_sf"/>
</dbReference>
<evidence type="ECO:0000256" key="6">
    <source>
        <dbReference type="ARBA" id="ARBA00023027"/>
    </source>
</evidence>
<evidence type="ECO:0000256" key="4">
    <source>
        <dbReference type="ARBA" id="ARBA00022833"/>
    </source>
</evidence>
<dbReference type="GO" id="GO:0046872">
    <property type="term" value="F:metal ion binding"/>
    <property type="evidence" value="ECO:0007669"/>
    <property type="project" value="UniProtKB-KW"/>
</dbReference>
<evidence type="ECO:0000256" key="5">
    <source>
        <dbReference type="ARBA" id="ARBA00023002"/>
    </source>
</evidence>
<dbReference type="OrthoDB" id="256333at2759"/>
<name>A0A6A6HYU8_9PLEO</name>
<dbReference type="SMART" id="SM00829">
    <property type="entry name" value="PKS_ER"/>
    <property type="match status" value="1"/>
</dbReference>
<keyword evidence="3" id="KW-0479">Metal-binding</keyword>
<gene>
    <name evidence="8" type="ORF">BU26DRAFT_133317</name>
</gene>
<dbReference type="PANTHER" id="PTHR42940">
    <property type="entry name" value="ALCOHOL DEHYDROGENASE 1-RELATED"/>
    <property type="match status" value="1"/>
</dbReference>
<dbReference type="RefSeq" id="XP_033677797.1">
    <property type="nucleotide sequence ID" value="XM_033819695.1"/>
</dbReference>
<evidence type="ECO:0000256" key="2">
    <source>
        <dbReference type="ARBA" id="ARBA00008072"/>
    </source>
</evidence>
<dbReference type="AlphaFoldDB" id="A0A6A6HYU8"/>
<dbReference type="GeneID" id="54573025"/>
<dbReference type="PANTHER" id="PTHR42940:SF8">
    <property type="entry name" value="VACUOLAR PROTEIN SORTING-ASSOCIATED PROTEIN 11"/>
    <property type="match status" value="1"/>
</dbReference>
<proteinExistence type="inferred from homology"/>
<keyword evidence="4" id="KW-0862">Zinc</keyword>
<accession>A0A6A6HYU8</accession>
<dbReference type="GO" id="GO:0004022">
    <property type="term" value="F:alcohol dehydrogenase (NAD+) activity"/>
    <property type="evidence" value="ECO:0007669"/>
    <property type="project" value="TreeGrafter"/>
</dbReference>
<dbReference type="Gene3D" id="3.90.180.10">
    <property type="entry name" value="Medium-chain alcohol dehydrogenases, catalytic domain"/>
    <property type="match status" value="1"/>
</dbReference>
<dbReference type="GO" id="GO:0005737">
    <property type="term" value="C:cytoplasm"/>
    <property type="evidence" value="ECO:0007669"/>
    <property type="project" value="TreeGrafter"/>
</dbReference>
<dbReference type="Gene3D" id="3.40.50.720">
    <property type="entry name" value="NAD(P)-binding Rossmann-like Domain"/>
    <property type="match status" value="1"/>
</dbReference>
<evidence type="ECO:0000256" key="1">
    <source>
        <dbReference type="ARBA" id="ARBA00001947"/>
    </source>
</evidence>
<dbReference type="Pfam" id="PF08240">
    <property type="entry name" value="ADH_N"/>
    <property type="match status" value="1"/>
</dbReference>
<evidence type="ECO:0000313" key="8">
    <source>
        <dbReference type="EMBL" id="KAF2242793.1"/>
    </source>
</evidence>
<dbReference type="Pfam" id="PF00107">
    <property type="entry name" value="ADH_zinc_N"/>
    <property type="match status" value="1"/>
</dbReference>
<evidence type="ECO:0000313" key="9">
    <source>
        <dbReference type="Proteomes" id="UP000800094"/>
    </source>
</evidence>
<dbReference type="Proteomes" id="UP000800094">
    <property type="component" value="Unassembled WGS sequence"/>
</dbReference>
<dbReference type="InterPro" id="IPR036291">
    <property type="entry name" value="NAD(P)-bd_dom_sf"/>
</dbReference>
<sequence length="372" mass="39207">MASLNIPEEMLAAQVVEFNKPYKVHSIPVPHELAPNDLLIKVAVASLCHTDFMVQSGVFGDIPRTGSHEGSGTVVAVGSSISPSQFQPGDRVMAGIIYHACGACGDCLGPDDYTQYCRNSGGYCGVFGADGFFAEYARIDAKWAVKMPDRVSFETAAPLACAGCTVYRGVILAGLKKGEWLGIVGSGGGLGHLGVQFAKALGLNVVGIDARDEGLELTRKGGADVVIDARIGHDKVVDEVKKVTNNEGVAATINVSDAEKAMATSCAVTRMHGTVFQIAQPPTVSIPFQELIFRDIRVRGSLICSAQEAADMLALVAEHGISVNTNAFKGLGEIEELIELAESGKMKGKGVVVMDEEQVKREKEKVGGAKLA</sequence>
<feature type="domain" description="Enoyl reductase (ER)" evidence="7">
    <location>
        <begin position="12"/>
        <end position="352"/>
    </location>
</feature>
<dbReference type="SUPFAM" id="SSF50129">
    <property type="entry name" value="GroES-like"/>
    <property type="match status" value="1"/>
</dbReference>
<dbReference type="InterPro" id="IPR013149">
    <property type="entry name" value="ADH-like_C"/>
</dbReference>
<keyword evidence="6" id="KW-0520">NAD</keyword>
<comment type="cofactor">
    <cofactor evidence="1">
        <name>Zn(2+)</name>
        <dbReference type="ChEBI" id="CHEBI:29105"/>
    </cofactor>
</comment>
<dbReference type="EMBL" id="ML987207">
    <property type="protein sequence ID" value="KAF2242793.1"/>
    <property type="molecule type" value="Genomic_DNA"/>
</dbReference>
<comment type="similarity">
    <text evidence="2">Belongs to the zinc-containing alcohol dehydrogenase family.</text>
</comment>
<evidence type="ECO:0000256" key="3">
    <source>
        <dbReference type="ARBA" id="ARBA00022723"/>
    </source>
</evidence>
<dbReference type="SUPFAM" id="SSF51735">
    <property type="entry name" value="NAD(P)-binding Rossmann-fold domains"/>
    <property type="match status" value="1"/>
</dbReference>
<dbReference type="InterPro" id="IPR013154">
    <property type="entry name" value="ADH-like_N"/>
</dbReference>
<evidence type="ECO:0000259" key="7">
    <source>
        <dbReference type="SMART" id="SM00829"/>
    </source>
</evidence>
<organism evidence="8 9">
    <name type="scientific">Trematosphaeria pertusa</name>
    <dbReference type="NCBI Taxonomy" id="390896"/>
    <lineage>
        <taxon>Eukaryota</taxon>
        <taxon>Fungi</taxon>
        <taxon>Dikarya</taxon>
        <taxon>Ascomycota</taxon>
        <taxon>Pezizomycotina</taxon>
        <taxon>Dothideomycetes</taxon>
        <taxon>Pleosporomycetidae</taxon>
        <taxon>Pleosporales</taxon>
        <taxon>Massarineae</taxon>
        <taxon>Trematosphaeriaceae</taxon>
        <taxon>Trematosphaeria</taxon>
    </lineage>
</organism>